<evidence type="ECO:0000256" key="4">
    <source>
        <dbReference type="ARBA" id="ARBA00023295"/>
    </source>
</evidence>
<keyword evidence="2 6" id="KW-0378">Hydrolase</keyword>
<comment type="similarity">
    <text evidence="1 6">Belongs to the glycosyl hydrolase 31 family.</text>
</comment>
<keyword evidence="12" id="KW-1185">Reference proteome</keyword>
<dbReference type="Proteomes" id="UP000761534">
    <property type="component" value="Unassembled WGS sequence"/>
</dbReference>
<keyword evidence="4 6" id="KW-0326">Glycosidase</keyword>
<feature type="domain" description="Glycoside hydrolase family 31 TIM barrel" evidence="8">
    <location>
        <begin position="313"/>
        <end position="736"/>
    </location>
</feature>
<dbReference type="InterPro" id="IPR011013">
    <property type="entry name" value="Gal_mutarotase_sf_dom"/>
</dbReference>
<dbReference type="InterPro" id="IPR013780">
    <property type="entry name" value="Glyco_hydro_b"/>
</dbReference>
<keyword evidence="7" id="KW-0732">Signal</keyword>
<dbReference type="OrthoDB" id="1334205at2759"/>
<evidence type="ECO:0000256" key="1">
    <source>
        <dbReference type="ARBA" id="ARBA00007806"/>
    </source>
</evidence>
<feature type="domain" description="Glycosyl hydrolase family 31 C-terminal" evidence="10">
    <location>
        <begin position="744"/>
        <end position="833"/>
    </location>
</feature>
<dbReference type="CDD" id="cd06602">
    <property type="entry name" value="GH31_MGAM_SI_GAA"/>
    <property type="match status" value="1"/>
</dbReference>
<evidence type="ECO:0000259" key="8">
    <source>
        <dbReference type="Pfam" id="PF01055"/>
    </source>
</evidence>
<evidence type="ECO:0000256" key="7">
    <source>
        <dbReference type="SAM" id="SignalP"/>
    </source>
</evidence>
<accession>A0A642VDG7</accession>
<dbReference type="PANTHER" id="PTHR22762">
    <property type="entry name" value="ALPHA-GLUCOSIDASE"/>
    <property type="match status" value="1"/>
</dbReference>
<evidence type="ECO:0000256" key="5">
    <source>
        <dbReference type="ARBA" id="ARBA00041343"/>
    </source>
</evidence>
<dbReference type="InterPro" id="IPR025887">
    <property type="entry name" value="Glyco_hydro_31_N_dom"/>
</dbReference>
<dbReference type="VEuPathDB" id="FungiDB:TRICI_000418"/>
<dbReference type="GO" id="GO:0005975">
    <property type="term" value="P:carbohydrate metabolic process"/>
    <property type="evidence" value="ECO:0007669"/>
    <property type="project" value="InterPro"/>
</dbReference>
<dbReference type="AlphaFoldDB" id="A0A642VDG7"/>
<evidence type="ECO:0000259" key="10">
    <source>
        <dbReference type="Pfam" id="PF21365"/>
    </source>
</evidence>
<feature type="domain" description="Glycoside hydrolase family 31 N-terminal" evidence="9">
    <location>
        <begin position="153"/>
        <end position="269"/>
    </location>
</feature>
<comment type="caution">
    <text evidence="11">The sequence shown here is derived from an EMBL/GenBank/DDBJ whole genome shotgun (WGS) entry which is preliminary data.</text>
</comment>
<feature type="chain" id="PRO_5024841318" description="Maltase" evidence="7">
    <location>
        <begin position="18"/>
        <end position="955"/>
    </location>
</feature>
<dbReference type="Gene3D" id="3.20.20.80">
    <property type="entry name" value="Glycosidases"/>
    <property type="match status" value="1"/>
</dbReference>
<dbReference type="PANTHER" id="PTHR22762:SF133">
    <property type="entry name" value="P-TYPE DOMAIN-CONTAINING PROTEIN"/>
    <property type="match status" value="1"/>
</dbReference>
<name>A0A642VDG7_9ASCO</name>
<dbReference type="SUPFAM" id="SSF74650">
    <property type="entry name" value="Galactose mutarotase-like"/>
    <property type="match status" value="1"/>
</dbReference>
<dbReference type="InterPro" id="IPR017853">
    <property type="entry name" value="GH"/>
</dbReference>
<evidence type="ECO:0000259" key="9">
    <source>
        <dbReference type="Pfam" id="PF13802"/>
    </source>
</evidence>
<dbReference type="CDD" id="cd14752">
    <property type="entry name" value="GH31_N"/>
    <property type="match status" value="1"/>
</dbReference>
<dbReference type="Gene3D" id="2.60.40.1180">
    <property type="entry name" value="Golgi alpha-mannosidase II"/>
    <property type="match status" value="2"/>
</dbReference>
<dbReference type="Pfam" id="PF13802">
    <property type="entry name" value="Gal_mutarotas_2"/>
    <property type="match status" value="1"/>
</dbReference>
<dbReference type="GO" id="GO:0004553">
    <property type="term" value="F:hydrolase activity, hydrolyzing O-glycosyl compounds"/>
    <property type="evidence" value="ECO:0007669"/>
    <property type="project" value="InterPro"/>
</dbReference>
<evidence type="ECO:0000313" key="11">
    <source>
        <dbReference type="EMBL" id="KAA8917430.1"/>
    </source>
</evidence>
<organism evidence="11 12">
    <name type="scientific">Trichomonascus ciferrii</name>
    <dbReference type="NCBI Taxonomy" id="44093"/>
    <lineage>
        <taxon>Eukaryota</taxon>
        <taxon>Fungi</taxon>
        <taxon>Dikarya</taxon>
        <taxon>Ascomycota</taxon>
        <taxon>Saccharomycotina</taxon>
        <taxon>Dipodascomycetes</taxon>
        <taxon>Dipodascales</taxon>
        <taxon>Trichomonascaceae</taxon>
        <taxon>Trichomonascus</taxon>
        <taxon>Trichomonascus ciferrii complex</taxon>
    </lineage>
</organism>
<keyword evidence="3" id="KW-0325">Glycoprotein</keyword>
<reference evidence="11" key="1">
    <citation type="journal article" date="2019" name="G3 (Bethesda)">
        <title>Genome Assemblies of Two Rare Opportunistic Yeast Pathogens: Diutina rugosa (syn. Candida rugosa) and Trichomonascus ciferrii (syn. Candida ciferrii).</title>
        <authorList>
            <person name="Mixao V."/>
            <person name="Saus E."/>
            <person name="Hansen A.P."/>
            <person name="Lass-Florl C."/>
            <person name="Gabaldon T."/>
        </authorList>
    </citation>
    <scope>NUCLEOTIDE SEQUENCE</scope>
    <source>
        <strain evidence="11">CBS 4856</strain>
    </source>
</reference>
<evidence type="ECO:0000313" key="12">
    <source>
        <dbReference type="Proteomes" id="UP000761534"/>
    </source>
</evidence>
<dbReference type="Pfam" id="PF21365">
    <property type="entry name" value="Glyco_hydro_31_3rd"/>
    <property type="match status" value="1"/>
</dbReference>
<dbReference type="SUPFAM" id="SSF51011">
    <property type="entry name" value="Glycosyl hydrolase domain"/>
    <property type="match status" value="1"/>
</dbReference>
<dbReference type="Pfam" id="PF01055">
    <property type="entry name" value="Glyco_hydro_31_2nd"/>
    <property type="match status" value="1"/>
</dbReference>
<dbReference type="InterPro" id="IPR000322">
    <property type="entry name" value="Glyco_hydro_31_TIM"/>
</dbReference>
<dbReference type="Gene3D" id="2.60.40.1760">
    <property type="entry name" value="glycosyl hydrolase (family 31)"/>
    <property type="match status" value="1"/>
</dbReference>
<evidence type="ECO:0000256" key="3">
    <source>
        <dbReference type="ARBA" id="ARBA00023180"/>
    </source>
</evidence>
<dbReference type="SUPFAM" id="SSF51445">
    <property type="entry name" value="(Trans)glycosidases"/>
    <property type="match status" value="1"/>
</dbReference>
<gene>
    <name evidence="11" type="ORF">TRICI_000418</name>
</gene>
<dbReference type="EMBL" id="SWFS01000035">
    <property type="protein sequence ID" value="KAA8917430.1"/>
    <property type="molecule type" value="Genomic_DNA"/>
</dbReference>
<evidence type="ECO:0000256" key="2">
    <source>
        <dbReference type="ARBA" id="ARBA00022801"/>
    </source>
</evidence>
<dbReference type="PROSITE" id="PS00129">
    <property type="entry name" value="GLYCOSYL_HYDROL_F31_1"/>
    <property type="match status" value="1"/>
</dbReference>
<protein>
    <recommendedName>
        <fullName evidence="5">Maltase</fullName>
    </recommendedName>
</protein>
<feature type="signal peptide" evidence="7">
    <location>
        <begin position="1"/>
        <end position="17"/>
    </location>
</feature>
<dbReference type="InterPro" id="IPR030458">
    <property type="entry name" value="Glyco_hydro_31_AS"/>
</dbReference>
<evidence type="ECO:0000256" key="6">
    <source>
        <dbReference type="RuleBase" id="RU361185"/>
    </source>
</evidence>
<dbReference type="InterPro" id="IPR048395">
    <property type="entry name" value="Glyco_hydro_31_C"/>
</dbReference>
<proteinExistence type="inferred from homology"/>
<sequence length="955" mass="107091">MLFGSAILSSLVAAVAATTSYEGDVTTKTVTRGGEPSVVTWRDETPTLAPDADIGLSLVPSHNLTDHDPQEDCPGYKAENVKKSGNGLTANLKLAGDNCNVYGVDIEKLDLKVEYQDDNRLSVKLVPSHITKDNESHYLIPSDILPEGKPGHAAHSDLDFEYSNDPSFWFKVVRKSTGDTLFSTEGSKLVFENQFIELKTQLPKDHNLFGLGETLDSFKIPPGTVKTLFNADIADEPLANLYGSHPFYVEERFDDGCASSHGVYLRNVHAQDVLIDESSLTWRPIGGSLDLYFFSGPSTKDVVKQYQDVIGLPAMHQYWTLGFHQCRWGYMNVSELREVKETYRAHGIPLETIWSDIDFMQAYRDFTLDPATYPKEEFQKLLQEIHDSKQHYIPMVDAAIYIPNPNNESDAYPTFDRGEEADVFLRNPDGSLYIGAVWPGYTVFPDWLAENATDWWSEELSKFHELLAYDGIWIDMNEVSSFCVGSCGSDLYHLNRVQTIFNSDDPGFDYPEKFEQSNASDWKSLMSQSSAMQATATSTPAPETPKPTIVRDISEERNINHPPYAINNHQSPNDMGTHAVSPNATHQNGVVEYDWHNLYGYQMSIATYKGLEDVFPEKRPFIITRSTFSGSGKWAGHWGGDNHATWADMHYAISQGLSFSLFGMPMFGVDVCGFNQNTDSELCSRWAQLGAFFSFYRNHNGWAYIPQEFYRWSSVEDAAKTAMKIRYSLLPYFYTLLEDAHEKGDTFLRALSWEFPDKSLAGIDSQFLVGPSLMVIPVLEPLVDTVEGVFPGKCQVWYDWYNQTKVDAPANQNVTIDAPLGHIPVYIRGGSVLPTQDPSYTTAESREGDWGLIVALDQDSKASGDLYVDDGESIKSKSTRIEFSAENGCLKATSKGDYPIEQPLTDITILGVSEEPKQVTLNNNKVDSKFDSKSNTLKISFESDNWSKGFNLNWN</sequence>
<dbReference type="GO" id="GO:0030246">
    <property type="term" value="F:carbohydrate binding"/>
    <property type="evidence" value="ECO:0007669"/>
    <property type="project" value="InterPro"/>
</dbReference>